<dbReference type="PANTHER" id="PTHR46890:SF48">
    <property type="entry name" value="RNA-DIRECTED DNA POLYMERASE"/>
    <property type="match status" value="1"/>
</dbReference>
<dbReference type="PANTHER" id="PTHR46890">
    <property type="entry name" value="NON-LTR RETROLELEMENT REVERSE TRANSCRIPTASE-LIKE PROTEIN-RELATED"/>
    <property type="match status" value="1"/>
</dbReference>
<sequence length="360" mass="40340">MGDFNSVLYSGDIITGNAVTNTETVDFENCLGQTDLTELKSYGHYYSWYKGHEVLRISSRIDRGFGNHTPLVMSYKVNMKKGGRPFKIFNYMADHPHFMQAVQKGWEDNQATSAMQTVWNKLKAVKVEFKALHKQDFAQLENKIEMCRRDLDVAQSTSISNPDDTVAQEAEKECVEKLNAMKERYAINSIDTLYDDHGTKMTTDTEIQAEIKKFYEKLIGTAATSLTGIDVPIVRHGIQLSVDDAESLFVPVSDLEIDTAIKGINVNKAPGLDGFNSFFFHKTWSIVKADIYNAVREFFDTGVLPKPINNTVVTLIPKIQNASNVKDSRPIACCSVVYKIISKNLTARMQGVIGKVVHCA</sequence>
<dbReference type="InterPro" id="IPR043502">
    <property type="entry name" value="DNA/RNA_pol_sf"/>
</dbReference>
<evidence type="ECO:0000313" key="2">
    <source>
        <dbReference type="Proteomes" id="UP000813463"/>
    </source>
</evidence>
<feature type="coiled-coil region" evidence="1">
    <location>
        <begin position="130"/>
        <end position="157"/>
    </location>
</feature>
<protein>
    <recommendedName>
        <fullName evidence="4">Reverse transcriptase domain-containing protein</fullName>
    </recommendedName>
</protein>
<reference evidence="3" key="2">
    <citation type="submission" date="2025-08" db="UniProtKB">
        <authorList>
            <consortium name="RefSeq"/>
        </authorList>
    </citation>
    <scope>IDENTIFICATION</scope>
    <source>
        <tissue evidence="3">Leaf</tissue>
    </source>
</reference>
<accession>A0ABM3RS56</accession>
<dbReference type="RefSeq" id="XP_056698440.1">
    <property type="nucleotide sequence ID" value="XM_056842462.1"/>
</dbReference>
<evidence type="ECO:0000256" key="1">
    <source>
        <dbReference type="SAM" id="Coils"/>
    </source>
</evidence>
<evidence type="ECO:0008006" key="4">
    <source>
        <dbReference type="Google" id="ProtNLM"/>
    </source>
</evidence>
<dbReference type="InterPro" id="IPR052343">
    <property type="entry name" value="Retrotransposon-Effector_Assoc"/>
</dbReference>
<gene>
    <name evidence="3" type="primary">LOC130472047</name>
</gene>
<reference evidence="2" key="1">
    <citation type="journal article" date="2021" name="Nat. Commun.">
        <title>Genomic analyses provide insights into spinach domestication and the genetic basis of agronomic traits.</title>
        <authorList>
            <person name="Cai X."/>
            <person name="Sun X."/>
            <person name="Xu C."/>
            <person name="Sun H."/>
            <person name="Wang X."/>
            <person name="Ge C."/>
            <person name="Zhang Z."/>
            <person name="Wang Q."/>
            <person name="Fei Z."/>
            <person name="Jiao C."/>
            <person name="Wang Q."/>
        </authorList>
    </citation>
    <scope>NUCLEOTIDE SEQUENCE [LARGE SCALE GENOMIC DNA]</scope>
    <source>
        <strain evidence="2">cv. Varoflay</strain>
    </source>
</reference>
<evidence type="ECO:0000313" key="3">
    <source>
        <dbReference type="RefSeq" id="XP_056698440.1"/>
    </source>
</evidence>
<dbReference type="Proteomes" id="UP000813463">
    <property type="component" value="Chromosome 4"/>
</dbReference>
<organism evidence="2 3">
    <name type="scientific">Spinacia oleracea</name>
    <name type="common">Spinach</name>
    <dbReference type="NCBI Taxonomy" id="3562"/>
    <lineage>
        <taxon>Eukaryota</taxon>
        <taxon>Viridiplantae</taxon>
        <taxon>Streptophyta</taxon>
        <taxon>Embryophyta</taxon>
        <taxon>Tracheophyta</taxon>
        <taxon>Spermatophyta</taxon>
        <taxon>Magnoliopsida</taxon>
        <taxon>eudicotyledons</taxon>
        <taxon>Gunneridae</taxon>
        <taxon>Pentapetalae</taxon>
        <taxon>Caryophyllales</taxon>
        <taxon>Chenopodiaceae</taxon>
        <taxon>Chenopodioideae</taxon>
        <taxon>Anserineae</taxon>
        <taxon>Spinacia</taxon>
    </lineage>
</organism>
<name>A0ABM3RS56_SPIOL</name>
<keyword evidence="2" id="KW-1185">Reference proteome</keyword>
<proteinExistence type="predicted"/>
<keyword evidence="1" id="KW-0175">Coiled coil</keyword>
<dbReference type="SUPFAM" id="SSF56672">
    <property type="entry name" value="DNA/RNA polymerases"/>
    <property type="match status" value="1"/>
</dbReference>
<dbReference type="GeneID" id="130472047"/>